<feature type="compositionally biased region" description="Low complexity" evidence="1">
    <location>
        <begin position="121"/>
        <end position="130"/>
    </location>
</feature>
<feature type="region of interest" description="Disordered" evidence="1">
    <location>
        <begin position="113"/>
        <end position="171"/>
    </location>
</feature>
<evidence type="ECO:0000313" key="2">
    <source>
        <dbReference type="EMBL" id="KAJ8063917.1"/>
    </source>
</evidence>
<feature type="region of interest" description="Disordered" evidence="1">
    <location>
        <begin position="303"/>
        <end position="351"/>
    </location>
</feature>
<protein>
    <submittedName>
        <fullName evidence="2">Uncharacterized protein</fullName>
    </submittedName>
</protein>
<reference evidence="2" key="1">
    <citation type="submission" date="2022-11" db="EMBL/GenBank/DDBJ databases">
        <title>Genome Resource of Sclerotinia nivalis Strain SnTB1, a Plant Pathogen Isolated from American Ginseng.</title>
        <authorList>
            <person name="Fan S."/>
        </authorList>
    </citation>
    <scope>NUCLEOTIDE SEQUENCE</scope>
    <source>
        <strain evidence="2">SnTB1</strain>
    </source>
</reference>
<comment type="caution">
    <text evidence="2">The sequence shown here is derived from an EMBL/GenBank/DDBJ whole genome shotgun (WGS) entry which is preliminary data.</text>
</comment>
<name>A0A9X0DJG7_9HELO</name>
<proteinExistence type="predicted"/>
<gene>
    <name evidence="2" type="ORF">OCU04_007767</name>
</gene>
<dbReference type="AlphaFoldDB" id="A0A9X0DJG7"/>
<accession>A0A9X0DJG7</accession>
<sequence length="351" mass="39037">MQFLDGIDISDAEAIRRVVRAATLPPIGESSGYSAKSRLDTSTGPLTPVERRAVDDVEKLWMLGKETRKNIKRLVQDCDLLLDHLVVKAAKVVRKNCDYLRAHGYNEHIQDLEMVDANEPDTMSDTTTTTSKKRSAHSQENSKNTPTKKQNFGNQEKDKRDTPLDGPVPAKMDVGKKFYRKKNKHQEQLQSDTIDRFVNDNREEQIVDKTGLGSNESDLFSGPNATLNDSGKSIMPNSLSQLIKELAAYNSPGRIEFEDTGKQARRRSARQQSGQKMSSGFDTSNYDNQGEQMVNKNIQKAQDAPGYVAMQNEQTVDGDNDVEMEHAPGPGTKELGRNGPMESSDDGVETT</sequence>
<feature type="compositionally biased region" description="Polar residues" evidence="1">
    <location>
        <begin position="138"/>
        <end position="154"/>
    </location>
</feature>
<feature type="region of interest" description="Disordered" evidence="1">
    <location>
        <begin position="258"/>
        <end position="290"/>
    </location>
</feature>
<dbReference type="OrthoDB" id="3558249at2759"/>
<evidence type="ECO:0000256" key="1">
    <source>
        <dbReference type="SAM" id="MobiDB-lite"/>
    </source>
</evidence>
<evidence type="ECO:0000313" key="3">
    <source>
        <dbReference type="Proteomes" id="UP001152300"/>
    </source>
</evidence>
<feature type="compositionally biased region" description="Polar residues" evidence="1">
    <location>
        <begin position="277"/>
        <end position="290"/>
    </location>
</feature>
<keyword evidence="3" id="KW-1185">Reference proteome</keyword>
<dbReference type="Proteomes" id="UP001152300">
    <property type="component" value="Unassembled WGS sequence"/>
</dbReference>
<organism evidence="2 3">
    <name type="scientific">Sclerotinia nivalis</name>
    <dbReference type="NCBI Taxonomy" id="352851"/>
    <lineage>
        <taxon>Eukaryota</taxon>
        <taxon>Fungi</taxon>
        <taxon>Dikarya</taxon>
        <taxon>Ascomycota</taxon>
        <taxon>Pezizomycotina</taxon>
        <taxon>Leotiomycetes</taxon>
        <taxon>Helotiales</taxon>
        <taxon>Sclerotiniaceae</taxon>
        <taxon>Sclerotinia</taxon>
    </lineage>
</organism>
<dbReference type="EMBL" id="JAPEIS010000008">
    <property type="protein sequence ID" value="KAJ8063917.1"/>
    <property type="molecule type" value="Genomic_DNA"/>
</dbReference>